<evidence type="ECO:0000259" key="2">
    <source>
        <dbReference type="PROSITE" id="PS50206"/>
    </source>
</evidence>
<reference evidence="3 4" key="1">
    <citation type="journal article" date="2015" name="Genome Announc.">
        <title>Genome Sequence of Lactobacillus curieae CCTCC M 2011381T, a Novel Producer of Gamma-aminobutyric Acid.</title>
        <authorList>
            <person name="Wang Y."/>
            <person name="Wang Y."/>
            <person name="Lang C."/>
            <person name="Wei D."/>
            <person name="Xu P."/>
            <person name="Xie J."/>
        </authorList>
    </citation>
    <scope>NUCLEOTIDE SEQUENCE [LARGE SCALE GENOMIC DNA]</scope>
    <source>
        <strain evidence="3 4">CCTCC M 2011381</strain>
    </source>
</reference>
<dbReference type="eggNOG" id="COG0607">
    <property type="taxonomic scope" value="Bacteria"/>
</dbReference>
<protein>
    <submittedName>
        <fullName evidence="3">Sulfurtransferase</fullName>
    </submittedName>
</protein>
<dbReference type="InterPro" id="IPR050229">
    <property type="entry name" value="GlpE_sulfurtransferase"/>
</dbReference>
<dbReference type="Gene3D" id="3.40.250.10">
    <property type="entry name" value="Rhodanese-like domain"/>
    <property type="match status" value="1"/>
</dbReference>
<dbReference type="SMART" id="SM00450">
    <property type="entry name" value="RHOD"/>
    <property type="match status" value="1"/>
</dbReference>
<dbReference type="Pfam" id="PF00581">
    <property type="entry name" value="Rhodanese"/>
    <property type="match status" value="1"/>
</dbReference>
<sequence>MNVAAINGNIVSWIILVILIVAWLGWTLFQNYRVRQAAKYLSNDEFREGMRRAQVIDLREKSNFKSGHILGARSLPYSTIRSFYSQIRADLPVYLYDQGRTVSKRAALFLNKKGYNDIYILKTGYQNWDGKEKKDEF</sequence>
<gene>
    <name evidence="3" type="ORF">PL11_008665</name>
</gene>
<keyword evidence="4" id="KW-1185">Reference proteome</keyword>
<dbReference type="RefSeq" id="WP_035167277.1">
    <property type="nucleotide sequence ID" value="NZ_CP018906.1"/>
</dbReference>
<evidence type="ECO:0000256" key="1">
    <source>
        <dbReference type="SAM" id="Phobius"/>
    </source>
</evidence>
<dbReference type="EMBL" id="CP018906">
    <property type="protein sequence ID" value="AQW21984.1"/>
    <property type="molecule type" value="Genomic_DNA"/>
</dbReference>
<accession>A0A1S6QK58</accession>
<keyword evidence="1" id="KW-0812">Transmembrane</keyword>
<keyword evidence="1" id="KW-0472">Membrane</keyword>
<name>A0A1S6QK58_9LACO</name>
<dbReference type="KEGG" id="lcu:PL11_008665"/>
<proteinExistence type="predicted"/>
<dbReference type="PROSITE" id="PS50206">
    <property type="entry name" value="RHODANESE_3"/>
    <property type="match status" value="1"/>
</dbReference>
<feature type="domain" description="Rhodanese" evidence="2">
    <location>
        <begin position="49"/>
        <end position="133"/>
    </location>
</feature>
<dbReference type="GO" id="GO:0016740">
    <property type="term" value="F:transferase activity"/>
    <property type="evidence" value="ECO:0007669"/>
    <property type="project" value="UniProtKB-KW"/>
</dbReference>
<dbReference type="SUPFAM" id="SSF52821">
    <property type="entry name" value="Rhodanese/Cell cycle control phosphatase"/>
    <property type="match status" value="1"/>
</dbReference>
<keyword evidence="1" id="KW-1133">Transmembrane helix</keyword>
<dbReference type="InterPro" id="IPR001763">
    <property type="entry name" value="Rhodanese-like_dom"/>
</dbReference>
<dbReference type="PANTHER" id="PTHR43031">
    <property type="entry name" value="FAD-DEPENDENT OXIDOREDUCTASE"/>
    <property type="match status" value="1"/>
</dbReference>
<evidence type="ECO:0000313" key="4">
    <source>
        <dbReference type="Proteomes" id="UP000030361"/>
    </source>
</evidence>
<dbReference type="AlphaFoldDB" id="A0A1S6QK58"/>
<dbReference type="InterPro" id="IPR036873">
    <property type="entry name" value="Rhodanese-like_dom_sf"/>
</dbReference>
<evidence type="ECO:0000313" key="3">
    <source>
        <dbReference type="EMBL" id="AQW21984.1"/>
    </source>
</evidence>
<dbReference type="Proteomes" id="UP000030361">
    <property type="component" value="Chromosome"/>
</dbReference>
<keyword evidence="3" id="KW-0808">Transferase</keyword>
<dbReference type="PANTHER" id="PTHR43031:SF18">
    <property type="entry name" value="RHODANESE-RELATED SULFURTRANSFERASES"/>
    <property type="match status" value="1"/>
</dbReference>
<dbReference type="OrthoDB" id="9808735at2"/>
<dbReference type="CDD" id="cd00158">
    <property type="entry name" value="RHOD"/>
    <property type="match status" value="1"/>
</dbReference>
<organism evidence="3 4">
    <name type="scientific">Lentilactobacillus curieae</name>
    <dbReference type="NCBI Taxonomy" id="1138822"/>
    <lineage>
        <taxon>Bacteria</taxon>
        <taxon>Bacillati</taxon>
        <taxon>Bacillota</taxon>
        <taxon>Bacilli</taxon>
        <taxon>Lactobacillales</taxon>
        <taxon>Lactobacillaceae</taxon>
        <taxon>Lentilactobacillus</taxon>
    </lineage>
</organism>
<feature type="transmembrane region" description="Helical" evidence="1">
    <location>
        <begin position="6"/>
        <end position="29"/>
    </location>
</feature>